<gene>
    <name evidence="2" type="ORF">IN07_19405</name>
</gene>
<accession>A0A098Y3Q1</accession>
<evidence type="ECO:0000313" key="3">
    <source>
        <dbReference type="Proteomes" id="UP000029713"/>
    </source>
</evidence>
<comment type="caution">
    <text evidence="2">The sequence shown here is derived from an EMBL/GenBank/DDBJ whole genome shotgun (WGS) entry which is preliminary data.</text>
</comment>
<name>A0A098Y3Q1_9ACTN</name>
<protein>
    <submittedName>
        <fullName evidence="2">Uncharacterized protein</fullName>
    </submittedName>
</protein>
<dbReference type="Proteomes" id="UP000029713">
    <property type="component" value="Unassembled WGS sequence"/>
</dbReference>
<sequence length="75" mass="8394">MGRQRGQRPQPVDRQAQQHRREQAARAQPQQDQHHPGSRSRQDRQPDTEGDREGTALLADERTAGLDAGTRTATA</sequence>
<organism evidence="2 3">
    <name type="scientific">Modestobacter caceresii</name>
    <dbReference type="NCBI Taxonomy" id="1522368"/>
    <lineage>
        <taxon>Bacteria</taxon>
        <taxon>Bacillati</taxon>
        <taxon>Actinomycetota</taxon>
        <taxon>Actinomycetes</taxon>
        <taxon>Geodermatophilales</taxon>
        <taxon>Geodermatophilaceae</taxon>
        <taxon>Modestobacter</taxon>
    </lineage>
</organism>
<evidence type="ECO:0000256" key="1">
    <source>
        <dbReference type="SAM" id="MobiDB-lite"/>
    </source>
</evidence>
<proteinExistence type="predicted"/>
<evidence type="ECO:0000313" key="2">
    <source>
        <dbReference type="EMBL" id="KGH45114.1"/>
    </source>
</evidence>
<dbReference type="AlphaFoldDB" id="A0A098Y3Q1"/>
<feature type="region of interest" description="Disordered" evidence="1">
    <location>
        <begin position="1"/>
        <end position="75"/>
    </location>
</feature>
<dbReference type="EMBL" id="JPMX01000091">
    <property type="protein sequence ID" value="KGH45114.1"/>
    <property type="molecule type" value="Genomic_DNA"/>
</dbReference>
<reference evidence="2 3" key="1">
    <citation type="submission" date="2014-07" db="EMBL/GenBank/DDBJ databases">
        <title>Biosystematic studies on Modestobacter strains isolated from extreme hyper-arid desert soil and from historic building.</title>
        <authorList>
            <person name="Bukarasam K."/>
            <person name="Bull A."/>
            <person name="Girard G."/>
            <person name="van Wezel G."/>
            <person name="Goodfellow M."/>
        </authorList>
    </citation>
    <scope>NUCLEOTIDE SEQUENCE [LARGE SCALE GENOMIC DNA]</scope>
    <source>
        <strain evidence="2 3">KNN45-2b</strain>
    </source>
</reference>
<feature type="compositionally biased region" description="Basic and acidic residues" evidence="1">
    <location>
        <begin position="32"/>
        <end position="64"/>
    </location>
</feature>
<keyword evidence="3" id="KW-1185">Reference proteome</keyword>